<gene>
    <name evidence="6" type="ORF">GOQ09_04130</name>
</gene>
<name>A0A6I6HCC5_VARPD</name>
<dbReference type="InterPro" id="IPR007312">
    <property type="entry name" value="Phosphoesterase"/>
</dbReference>
<reference evidence="6 7" key="1">
    <citation type="submission" date="2019-12" db="EMBL/GenBank/DDBJ databases">
        <title>Hybrid Genome Assemblies of two High G+C Isolates from Undergraduate Microbiology Courses.</title>
        <authorList>
            <person name="Ne Ville C.J."/>
            <person name="Enright D."/>
            <person name="Hernandez I."/>
            <person name="Dodsworth J."/>
            <person name="Orwin P.M."/>
        </authorList>
    </citation>
    <scope>NUCLEOTIDE SEQUENCE [LARGE SCALE GENOMIC DNA]</scope>
    <source>
        <strain evidence="6 7">CSUSB</strain>
    </source>
</reference>
<accession>A0A6I6HCC5</accession>
<dbReference type="InterPro" id="IPR008475">
    <property type="entry name" value="PLipase_C_C"/>
</dbReference>
<dbReference type="Pfam" id="PF05506">
    <property type="entry name" value="PLipase_C_C"/>
    <property type="match status" value="3"/>
</dbReference>
<evidence type="ECO:0000259" key="5">
    <source>
        <dbReference type="Pfam" id="PF05506"/>
    </source>
</evidence>
<evidence type="ECO:0000256" key="1">
    <source>
        <dbReference type="ARBA" id="ARBA00009717"/>
    </source>
</evidence>
<dbReference type="InterPro" id="IPR006311">
    <property type="entry name" value="TAT_signal"/>
</dbReference>
<feature type="domain" description="Bacterial phospholipase C C-terminal" evidence="5">
    <location>
        <begin position="733"/>
        <end position="780"/>
    </location>
</feature>
<feature type="compositionally biased region" description="Basic and acidic residues" evidence="4">
    <location>
        <begin position="697"/>
        <end position="719"/>
    </location>
</feature>
<dbReference type="OrthoDB" id="980947at2"/>
<feature type="region of interest" description="Disordered" evidence="4">
    <location>
        <begin position="679"/>
        <end position="738"/>
    </location>
</feature>
<dbReference type="EC" id="3.1.4.3" evidence="2"/>
<dbReference type="Proteomes" id="UP000425817">
    <property type="component" value="Chromosome"/>
</dbReference>
<dbReference type="InterPro" id="IPR017850">
    <property type="entry name" value="Alkaline_phosphatase_core_sf"/>
</dbReference>
<dbReference type="GO" id="GO:0016042">
    <property type="term" value="P:lipid catabolic process"/>
    <property type="evidence" value="ECO:0007669"/>
    <property type="project" value="InterPro"/>
</dbReference>
<evidence type="ECO:0000256" key="2">
    <source>
        <dbReference type="ARBA" id="ARBA00012018"/>
    </source>
</evidence>
<dbReference type="EMBL" id="CP046622">
    <property type="protein sequence ID" value="QGW80821.1"/>
    <property type="molecule type" value="Genomic_DNA"/>
</dbReference>
<dbReference type="RefSeq" id="WP_157612009.1">
    <property type="nucleotide sequence ID" value="NZ_CP046622.1"/>
</dbReference>
<proteinExistence type="inferred from homology"/>
<keyword evidence="3" id="KW-0378">Hydrolase</keyword>
<dbReference type="PANTHER" id="PTHR31956:SF36">
    <property type="entry name" value="NON-HEMOLYTIC PHOSPHOLIPASE C"/>
    <property type="match status" value="1"/>
</dbReference>
<feature type="domain" description="Bacterial phospholipase C C-terminal" evidence="5">
    <location>
        <begin position="652"/>
        <end position="703"/>
    </location>
</feature>
<feature type="domain" description="Bacterial phospholipase C C-terminal" evidence="5">
    <location>
        <begin position="550"/>
        <end position="640"/>
    </location>
</feature>
<dbReference type="GO" id="GO:0034480">
    <property type="term" value="F:phosphatidylcholine phospholipase C activity"/>
    <property type="evidence" value="ECO:0007669"/>
    <property type="project" value="UniProtKB-EC"/>
</dbReference>
<evidence type="ECO:0000256" key="3">
    <source>
        <dbReference type="ARBA" id="ARBA00022801"/>
    </source>
</evidence>
<sequence>MTTRRKFLQSATGTGIAAATLATFPPSIRRALAIPAHHETGTIKDVKHVVLLMQENRSFDSYFGTFKGVRGYGDRFAIPAPNGKTIFHQTYTKTSPPSTYVPYRLDESKGNAQRAGSTPHSWSDSQAAWDHGRMFKWPDSKNLLSMGYYDTAEVPFQRALAEAFTLCDHYHCGMHTGTIANRLFYWSGTNGPNGTSPVDGSKVQLAVLNNQFNAGNDIGASTEGWTWTTYADRLEKAGVKWKVYQSLIDNFGCNEMMSFRHWRTAIEQMPEARRPVYVPATDITQPVTAAGPFYDPAIDDPLSPLAKGFGNTMPYGFLETFREDIRNGTLPAVSWIISPSAYSEHPGPSSPAKGGWYVQEVLDALTSNPEVWSKTVLLINFDENDGFFDHLPSPAAPSRNPDGTLAGATTMAEADVAVEYHNYTPATPRQPAMDGRPYGPGPRVPMWVVSPWSRGGWVNSQVCDHTSTLMFLEKCFGVAEPQISKYRRSVCSDLTSAFNFERPNDEPLPTLAGRKTKAEADALTAAQQTMPSIVPTADAALPVQATGVRPSRALPYELHTSARSDSLNGRVQLLFANSGKAAAVFHVYDKLHLSDSLPRRYAVEPGKQLDGYWNAMTDNAGLYDLWVLGPNGFHRQFKGDLNRLRAGGAAAPEIRVGYDARRGDIYLQMRNDGRRDCRFTVQSNKAYPRPDAYQAGGKDRHEDREDDDNDRRHGNDRNNAHGGHGNNGIYRPHPDGSWRVRVKGGGDTAMRWSLDSSGQWYDFVVTCDADPSFYRRFAGRIETGRHSVSDPAMGLPDRF</sequence>
<evidence type="ECO:0000313" key="7">
    <source>
        <dbReference type="Proteomes" id="UP000425817"/>
    </source>
</evidence>
<comment type="similarity">
    <text evidence="1">Belongs to the bacterial phospholipase C family.</text>
</comment>
<evidence type="ECO:0000313" key="6">
    <source>
        <dbReference type="EMBL" id="QGW80821.1"/>
    </source>
</evidence>
<dbReference type="PROSITE" id="PS51318">
    <property type="entry name" value="TAT"/>
    <property type="match status" value="1"/>
</dbReference>
<dbReference type="Pfam" id="PF04185">
    <property type="entry name" value="Phosphoesterase"/>
    <property type="match status" value="2"/>
</dbReference>
<protein>
    <recommendedName>
        <fullName evidence="2">phospholipase C</fullName>
        <ecNumber evidence="2">3.1.4.3</ecNumber>
    </recommendedName>
</protein>
<organism evidence="6 7">
    <name type="scientific">Variovorax paradoxus</name>
    <dbReference type="NCBI Taxonomy" id="34073"/>
    <lineage>
        <taxon>Bacteria</taxon>
        <taxon>Pseudomonadati</taxon>
        <taxon>Pseudomonadota</taxon>
        <taxon>Betaproteobacteria</taxon>
        <taxon>Burkholderiales</taxon>
        <taxon>Comamonadaceae</taxon>
        <taxon>Variovorax</taxon>
    </lineage>
</organism>
<dbReference type="AlphaFoldDB" id="A0A6I6HCC5"/>
<dbReference type="PANTHER" id="PTHR31956">
    <property type="entry name" value="NON-SPECIFIC PHOSPHOLIPASE C4-RELATED"/>
    <property type="match status" value="1"/>
</dbReference>
<dbReference type="InterPro" id="IPR017767">
    <property type="entry name" value="PC-PLC"/>
</dbReference>
<dbReference type="Gene3D" id="3.40.720.10">
    <property type="entry name" value="Alkaline Phosphatase, subunit A"/>
    <property type="match status" value="2"/>
</dbReference>
<evidence type="ECO:0000256" key="4">
    <source>
        <dbReference type="SAM" id="MobiDB-lite"/>
    </source>
</evidence>
<dbReference type="NCBIfam" id="TIGR03396">
    <property type="entry name" value="PC_PLC"/>
    <property type="match status" value="1"/>
</dbReference>